<evidence type="ECO:0000313" key="3">
    <source>
        <dbReference type="Proteomes" id="UP000244060"/>
    </source>
</evidence>
<dbReference type="OrthoDB" id="7304934at2"/>
<gene>
    <name evidence="2" type="ORF">C8J28_109111</name>
</gene>
<dbReference type="AlphaFoldDB" id="A0A2T5K6V8"/>
<protein>
    <recommendedName>
        <fullName evidence="4">DUF995 domain-containing protein</fullName>
    </recommendedName>
</protein>
<dbReference type="Proteomes" id="UP000244060">
    <property type="component" value="Unassembled WGS sequence"/>
</dbReference>
<evidence type="ECO:0000256" key="1">
    <source>
        <dbReference type="SAM" id="SignalP"/>
    </source>
</evidence>
<proteinExistence type="predicted"/>
<dbReference type="RefSeq" id="WP_108221075.1">
    <property type="nucleotide sequence ID" value="NZ_CP090021.1"/>
</dbReference>
<organism evidence="2 3">
    <name type="scientific">Cereibacter azotoformans</name>
    <dbReference type="NCBI Taxonomy" id="43057"/>
    <lineage>
        <taxon>Bacteria</taxon>
        <taxon>Pseudomonadati</taxon>
        <taxon>Pseudomonadota</taxon>
        <taxon>Alphaproteobacteria</taxon>
        <taxon>Rhodobacterales</taxon>
        <taxon>Paracoccaceae</taxon>
        <taxon>Cereibacter</taxon>
    </lineage>
</organism>
<keyword evidence="1" id="KW-0732">Signal</keyword>
<evidence type="ECO:0000313" key="2">
    <source>
        <dbReference type="EMBL" id="PTR18153.1"/>
    </source>
</evidence>
<sequence length="132" mass="14271">MHRIIPTAMALAFAGAVQAGEPISAEEFEAYSVGKTLSYAVGGQIYGAEQYLPGRRVVWAFRGQECARGEWYEDAGQICFVYEHDSTPQCWTFYRDSAGLRAQFEGDPAGTELSEVAQTPAPLVCAGPDVGV</sequence>
<evidence type="ECO:0008006" key="4">
    <source>
        <dbReference type="Google" id="ProtNLM"/>
    </source>
</evidence>
<reference evidence="2 3" key="1">
    <citation type="submission" date="2018-04" db="EMBL/GenBank/DDBJ databases">
        <title>Genomic Encyclopedia of Type Strains, Phase III (KMG-III): the genomes of soil and plant-associated and newly described type strains.</title>
        <authorList>
            <person name="Whitman W."/>
        </authorList>
    </citation>
    <scope>NUCLEOTIDE SEQUENCE [LARGE SCALE GENOMIC DNA]</scope>
    <source>
        <strain evidence="2 3">KA25</strain>
    </source>
</reference>
<dbReference type="EMBL" id="QAOT01000009">
    <property type="protein sequence ID" value="PTR18153.1"/>
    <property type="molecule type" value="Genomic_DNA"/>
</dbReference>
<comment type="caution">
    <text evidence="2">The sequence shown here is derived from an EMBL/GenBank/DDBJ whole genome shotgun (WGS) entry which is preliminary data.</text>
</comment>
<feature type="signal peptide" evidence="1">
    <location>
        <begin position="1"/>
        <end position="19"/>
    </location>
</feature>
<name>A0A2T5K6V8_9RHOB</name>
<accession>A0A2T5K6V8</accession>
<keyword evidence="3" id="KW-1185">Reference proteome</keyword>
<feature type="chain" id="PRO_5015724984" description="DUF995 domain-containing protein" evidence="1">
    <location>
        <begin position="20"/>
        <end position="132"/>
    </location>
</feature>